<evidence type="ECO:0000313" key="2">
    <source>
        <dbReference type="Proteomes" id="UP001552594"/>
    </source>
</evidence>
<proteinExistence type="predicted"/>
<sequence>MSKHPVMEEIVDPQTAQLRNASFTHRLIVVAAVRRAMGRPAGHQGH</sequence>
<protein>
    <submittedName>
        <fullName evidence="1">Uncharacterized protein</fullName>
    </submittedName>
</protein>
<organism evidence="1 2">
    <name type="scientific">Streptomyces orinoci</name>
    <name type="common">Streptoverticillium orinoci</name>
    <dbReference type="NCBI Taxonomy" id="67339"/>
    <lineage>
        <taxon>Bacteria</taxon>
        <taxon>Bacillati</taxon>
        <taxon>Actinomycetota</taxon>
        <taxon>Actinomycetes</taxon>
        <taxon>Kitasatosporales</taxon>
        <taxon>Streptomycetaceae</taxon>
        <taxon>Streptomyces</taxon>
    </lineage>
</organism>
<keyword evidence="2" id="KW-1185">Reference proteome</keyword>
<accession>A0ABV3JVD3</accession>
<gene>
    <name evidence="1" type="ORF">AB0L16_09980</name>
</gene>
<comment type="caution">
    <text evidence="1">The sequence shown here is derived from an EMBL/GenBank/DDBJ whole genome shotgun (WGS) entry which is preliminary data.</text>
</comment>
<name>A0ABV3JVD3_STRON</name>
<evidence type="ECO:0000313" key="1">
    <source>
        <dbReference type="EMBL" id="MEV5506794.1"/>
    </source>
</evidence>
<dbReference type="EMBL" id="JBFAUK010000005">
    <property type="protein sequence ID" value="MEV5506794.1"/>
    <property type="molecule type" value="Genomic_DNA"/>
</dbReference>
<dbReference type="Proteomes" id="UP001552594">
    <property type="component" value="Unassembled WGS sequence"/>
</dbReference>
<dbReference type="RefSeq" id="WP_161968608.1">
    <property type="nucleotide sequence ID" value="NZ_JBFAUK010000005.1"/>
</dbReference>
<reference evidence="1 2" key="1">
    <citation type="submission" date="2024-06" db="EMBL/GenBank/DDBJ databases">
        <title>The Natural Products Discovery Center: Release of the First 8490 Sequenced Strains for Exploring Actinobacteria Biosynthetic Diversity.</title>
        <authorList>
            <person name="Kalkreuter E."/>
            <person name="Kautsar S.A."/>
            <person name="Yang D."/>
            <person name="Bader C.D."/>
            <person name="Teijaro C.N."/>
            <person name="Fluegel L."/>
            <person name="Davis C.M."/>
            <person name="Simpson J.R."/>
            <person name="Lauterbach L."/>
            <person name="Steele A.D."/>
            <person name="Gui C."/>
            <person name="Meng S."/>
            <person name="Li G."/>
            <person name="Viehrig K."/>
            <person name="Ye F."/>
            <person name="Su P."/>
            <person name="Kiefer A.F."/>
            <person name="Nichols A."/>
            <person name="Cepeda A.J."/>
            <person name="Yan W."/>
            <person name="Fan B."/>
            <person name="Jiang Y."/>
            <person name="Adhikari A."/>
            <person name="Zheng C.-J."/>
            <person name="Schuster L."/>
            <person name="Cowan T.M."/>
            <person name="Smanski M.J."/>
            <person name="Chevrette M.G."/>
            <person name="De Carvalho L.P.S."/>
            <person name="Shen B."/>
        </authorList>
    </citation>
    <scope>NUCLEOTIDE SEQUENCE [LARGE SCALE GENOMIC DNA]</scope>
    <source>
        <strain evidence="1 2">NPDC052347</strain>
    </source>
</reference>